<evidence type="ECO:0000256" key="2">
    <source>
        <dbReference type="ARBA" id="ARBA00022737"/>
    </source>
</evidence>
<sequence length="399" mass="47447">MNRSVHKAQRQTCKQVYYCPRCGGSFNWRYNLQHHLKFACGQSPRFNCPYCPFRTKHTSNVRAHVRRKHPNHEVYVIDILSWQQPSESMPTRTWRKDYNRLVMNKSITSSREQNAKSFPCGNCNSVFSMKHNLQYHWRIECGQPPRYNCPYCAYRTKHPSNVRAHVRQIRPVAMQRFHAHSNQCVYNPDGAQQNRNYPCHKCGNAFTRKNNLYNHLKFQCGQLPRFNCPYCSYHIKPCYIRLSPIPRKYSRQLQHHNHLLRKKFFCSNNCGRSFGTVASMARHLHECYDYLQHFKCPFCNYHSNSAFYIYTFLQMLPWPEGIGPSSRGPRKMKIRYQCPRCRKSYSTKSAVTAHYKYDCGKPPRFECPYCGMLSKKKFNVQDHIRHKHPSKLVICNTLF</sequence>
<keyword evidence="3 5" id="KW-0863">Zinc-finger</keyword>
<dbReference type="PANTHER" id="PTHR24379:SF121">
    <property type="entry name" value="C2H2-TYPE DOMAIN-CONTAINING PROTEIN"/>
    <property type="match status" value="1"/>
</dbReference>
<dbReference type="SMART" id="SM00355">
    <property type="entry name" value="ZnF_C2H2"/>
    <property type="match status" value="8"/>
</dbReference>
<keyword evidence="8" id="KW-1185">Reference proteome</keyword>
<dbReference type="Proteomes" id="UP000075809">
    <property type="component" value="Unassembled WGS sequence"/>
</dbReference>
<evidence type="ECO:0000256" key="5">
    <source>
        <dbReference type="PROSITE-ProRule" id="PRU00042"/>
    </source>
</evidence>
<dbReference type="Gene3D" id="3.30.160.60">
    <property type="entry name" value="Classic Zinc Finger"/>
    <property type="match status" value="4"/>
</dbReference>
<keyword evidence="1" id="KW-0479">Metal-binding</keyword>
<dbReference type="STRING" id="64791.A0A151WS43"/>
<protein>
    <recommendedName>
        <fullName evidence="6">C2H2-type domain-containing protein</fullName>
    </recommendedName>
</protein>
<evidence type="ECO:0000259" key="6">
    <source>
        <dbReference type="PROSITE" id="PS50157"/>
    </source>
</evidence>
<dbReference type="GO" id="GO:0008270">
    <property type="term" value="F:zinc ion binding"/>
    <property type="evidence" value="ECO:0007669"/>
    <property type="project" value="UniProtKB-KW"/>
</dbReference>
<evidence type="ECO:0000256" key="1">
    <source>
        <dbReference type="ARBA" id="ARBA00022723"/>
    </source>
</evidence>
<name>A0A151WS43_9HYME</name>
<evidence type="ECO:0000256" key="3">
    <source>
        <dbReference type="ARBA" id="ARBA00022771"/>
    </source>
</evidence>
<feature type="domain" description="C2H2-type" evidence="6">
    <location>
        <begin position="118"/>
        <end position="145"/>
    </location>
</feature>
<feature type="domain" description="C2H2-type" evidence="6">
    <location>
        <begin position="336"/>
        <end position="363"/>
    </location>
</feature>
<gene>
    <name evidence="7" type="ORF">ALC60_10272</name>
</gene>
<dbReference type="InterPro" id="IPR013087">
    <property type="entry name" value="Znf_C2H2_type"/>
</dbReference>
<proteinExistence type="predicted"/>
<dbReference type="PROSITE" id="PS50157">
    <property type="entry name" value="ZINC_FINGER_C2H2_2"/>
    <property type="match status" value="4"/>
</dbReference>
<dbReference type="SUPFAM" id="SSF57667">
    <property type="entry name" value="beta-beta-alpha zinc fingers"/>
    <property type="match status" value="3"/>
</dbReference>
<keyword evidence="4" id="KW-0862">Zinc</keyword>
<feature type="domain" description="C2H2-type" evidence="6">
    <location>
        <begin position="197"/>
        <end position="224"/>
    </location>
</feature>
<dbReference type="PANTHER" id="PTHR24379">
    <property type="entry name" value="KRAB AND ZINC FINGER DOMAIN-CONTAINING"/>
    <property type="match status" value="1"/>
</dbReference>
<dbReference type="Pfam" id="PF00096">
    <property type="entry name" value="zf-C2H2"/>
    <property type="match status" value="2"/>
</dbReference>
<evidence type="ECO:0000313" key="7">
    <source>
        <dbReference type="EMBL" id="KYQ50633.1"/>
    </source>
</evidence>
<organism evidence="7 8">
    <name type="scientific">Mycetomoellerius zeteki</name>
    <dbReference type="NCBI Taxonomy" id="64791"/>
    <lineage>
        <taxon>Eukaryota</taxon>
        <taxon>Metazoa</taxon>
        <taxon>Ecdysozoa</taxon>
        <taxon>Arthropoda</taxon>
        <taxon>Hexapoda</taxon>
        <taxon>Insecta</taxon>
        <taxon>Pterygota</taxon>
        <taxon>Neoptera</taxon>
        <taxon>Endopterygota</taxon>
        <taxon>Hymenoptera</taxon>
        <taxon>Apocrita</taxon>
        <taxon>Aculeata</taxon>
        <taxon>Formicoidea</taxon>
        <taxon>Formicidae</taxon>
        <taxon>Myrmicinae</taxon>
        <taxon>Mycetomoellerius</taxon>
    </lineage>
</organism>
<accession>A0A151WS43</accession>
<reference evidence="7 8" key="1">
    <citation type="submission" date="2015-09" db="EMBL/GenBank/DDBJ databases">
        <title>Trachymyrmex zeteki WGS genome.</title>
        <authorList>
            <person name="Nygaard S."/>
            <person name="Hu H."/>
            <person name="Boomsma J."/>
            <person name="Zhang G."/>
        </authorList>
    </citation>
    <scope>NUCLEOTIDE SEQUENCE [LARGE SCALE GENOMIC DNA]</scope>
    <source>
        <strain evidence="7">Tzet28-1</strain>
        <tissue evidence="7">Whole body</tissue>
    </source>
</reference>
<keyword evidence="2" id="KW-0677">Repeat</keyword>
<dbReference type="EMBL" id="KQ982794">
    <property type="protein sequence ID" value="KYQ50633.1"/>
    <property type="molecule type" value="Genomic_DNA"/>
</dbReference>
<dbReference type="InterPro" id="IPR036236">
    <property type="entry name" value="Znf_C2H2_sf"/>
</dbReference>
<feature type="domain" description="C2H2-type" evidence="6">
    <location>
        <begin position="17"/>
        <end position="44"/>
    </location>
</feature>
<evidence type="ECO:0000313" key="8">
    <source>
        <dbReference type="Proteomes" id="UP000075809"/>
    </source>
</evidence>
<evidence type="ECO:0000256" key="4">
    <source>
        <dbReference type="ARBA" id="ARBA00022833"/>
    </source>
</evidence>
<dbReference type="AlphaFoldDB" id="A0A151WS43"/>